<feature type="compositionally biased region" description="Basic and acidic residues" evidence="2">
    <location>
        <begin position="273"/>
        <end position="286"/>
    </location>
</feature>
<keyword evidence="1" id="KW-0378">Hydrolase</keyword>
<dbReference type="PANTHER" id="PTHR37984">
    <property type="entry name" value="PROTEIN CBG26694"/>
    <property type="match status" value="1"/>
</dbReference>
<dbReference type="Gene3D" id="2.40.70.10">
    <property type="entry name" value="Acid Proteases"/>
    <property type="match status" value="1"/>
</dbReference>
<feature type="region of interest" description="Disordered" evidence="2">
    <location>
        <begin position="182"/>
        <end position="209"/>
    </location>
</feature>
<dbReference type="AlphaFoldDB" id="A0AAD9P4F7"/>
<reference evidence="4" key="1">
    <citation type="journal article" date="2023" name="Mol. Biol. Evol.">
        <title>Third-Generation Sequencing Reveals the Adaptive Role of the Epigenome in Three Deep-Sea Polychaetes.</title>
        <authorList>
            <person name="Perez M."/>
            <person name="Aroh O."/>
            <person name="Sun Y."/>
            <person name="Lan Y."/>
            <person name="Juniper S.K."/>
            <person name="Young C.R."/>
            <person name="Angers B."/>
            <person name="Qian P.Y."/>
        </authorList>
    </citation>
    <scope>NUCLEOTIDE SEQUENCE</scope>
    <source>
        <strain evidence="4">R07B-5</strain>
    </source>
</reference>
<feature type="domain" description="Peptidase A2" evidence="3">
    <location>
        <begin position="335"/>
        <end position="413"/>
    </location>
</feature>
<feature type="compositionally biased region" description="Basic and acidic residues" evidence="2">
    <location>
        <begin position="199"/>
        <end position="209"/>
    </location>
</feature>
<name>A0AAD9P4F7_RIDPI</name>
<dbReference type="SUPFAM" id="SSF50630">
    <property type="entry name" value="Acid proteases"/>
    <property type="match status" value="1"/>
</dbReference>
<dbReference type="GO" id="GO:0004190">
    <property type="term" value="F:aspartic-type endopeptidase activity"/>
    <property type="evidence" value="ECO:0007669"/>
    <property type="project" value="InterPro"/>
</dbReference>
<accession>A0AAD9P4F7</accession>
<dbReference type="InterPro" id="IPR050951">
    <property type="entry name" value="Retrovirus_Pol_polyprotein"/>
</dbReference>
<evidence type="ECO:0000313" key="4">
    <source>
        <dbReference type="EMBL" id="KAK2187957.1"/>
    </source>
</evidence>
<evidence type="ECO:0000256" key="2">
    <source>
        <dbReference type="SAM" id="MobiDB-lite"/>
    </source>
</evidence>
<dbReference type="InterPro" id="IPR021109">
    <property type="entry name" value="Peptidase_aspartic_dom_sf"/>
</dbReference>
<sequence length="470" mass="54088">MTKQLPIENEIKKSKWRRIGHTLRKPPNTITRQAITWNPPGKRRRGRPRNTWQRDTEKETKEMGYTRREMEKMATDRKRWRSLVDGLCSQRANRHNRQQLANESVEQFARELKTLAIHCEYKEQTNEIARDRFVMGVRDQAVKQKLQLITDLNLDKAMTIARQHEQVKLQMREQQLEQDKHIAEARVSPSQRTAGRYPKPKDRSQYRYSMSRDRLTRKCERCGYAEHLPGGSCPALGQRCNKCNAKGHFASVCRSKRNTVNFERHKAYEVEREGTKPYRGKAESDGRGPFVGDIESDRTKPQVENGPSTAFLSVVDCTEKKDAWFVTLKVKRMRLRFKIDTGADVTIITKTTWLAMKDKPRLKPTAVRLNSVGGQLKAFGQFMAVTKHSNTVYRFNVIVIEGDKMTNLRRRDVAADMGLVCRLEQVDASGDDDARIGLMKTEPVTIKLKAGAESLCLTTARCTFPSDGRC</sequence>
<dbReference type="GO" id="GO:0006508">
    <property type="term" value="P:proteolysis"/>
    <property type="evidence" value="ECO:0007669"/>
    <property type="project" value="InterPro"/>
</dbReference>
<gene>
    <name evidence="4" type="ORF">NP493_148g00003</name>
</gene>
<evidence type="ECO:0000256" key="1">
    <source>
        <dbReference type="ARBA" id="ARBA00022801"/>
    </source>
</evidence>
<evidence type="ECO:0000313" key="5">
    <source>
        <dbReference type="Proteomes" id="UP001209878"/>
    </source>
</evidence>
<evidence type="ECO:0000259" key="3">
    <source>
        <dbReference type="PROSITE" id="PS50175"/>
    </source>
</evidence>
<dbReference type="EMBL" id="JAODUO010000148">
    <property type="protein sequence ID" value="KAK2187957.1"/>
    <property type="molecule type" value="Genomic_DNA"/>
</dbReference>
<keyword evidence="5" id="KW-1185">Reference proteome</keyword>
<dbReference type="Proteomes" id="UP001209878">
    <property type="component" value="Unassembled WGS sequence"/>
</dbReference>
<protein>
    <recommendedName>
        <fullName evidence="3">Peptidase A2 domain-containing protein</fullName>
    </recommendedName>
</protein>
<feature type="region of interest" description="Disordered" evidence="2">
    <location>
        <begin position="273"/>
        <end position="305"/>
    </location>
</feature>
<dbReference type="InterPro" id="IPR001995">
    <property type="entry name" value="Peptidase_A2_cat"/>
</dbReference>
<organism evidence="4 5">
    <name type="scientific">Ridgeia piscesae</name>
    <name type="common">Tubeworm</name>
    <dbReference type="NCBI Taxonomy" id="27915"/>
    <lineage>
        <taxon>Eukaryota</taxon>
        <taxon>Metazoa</taxon>
        <taxon>Spiralia</taxon>
        <taxon>Lophotrochozoa</taxon>
        <taxon>Annelida</taxon>
        <taxon>Polychaeta</taxon>
        <taxon>Sedentaria</taxon>
        <taxon>Canalipalpata</taxon>
        <taxon>Sabellida</taxon>
        <taxon>Siboglinidae</taxon>
        <taxon>Ridgeia</taxon>
    </lineage>
</organism>
<proteinExistence type="predicted"/>
<dbReference type="PROSITE" id="PS50175">
    <property type="entry name" value="ASP_PROT_RETROV"/>
    <property type="match status" value="1"/>
</dbReference>
<dbReference type="PANTHER" id="PTHR37984:SF9">
    <property type="entry name" value="INTEGRASE CATALYTIC DOMAIN-CONTAINING PROTEIN"/>
    <property type="match status" value="1"/>
</dbReference>
<comment type="caution">
    <text evidence="4">The sequence shown here is derived from an EMBL/GenBank/DDBJ whole genome shotgun (WGS) entry which is preliminary data.</text>
</comment>
<feature type="region of interest" description="Disordered" evidence="2">
    <location>
        <begin position="37"/>
        <end position="60"/>
    </location>
</feature>